<dbReference type="HOGENOM" id="CLU_083287_18_6_9"/>
<keyword evidence="6" id="KW-1185">Reference proteome</keyword>
<dbReference type="InterPro" id="IPR036390">
    <property type="entry name" value="WH_DNA-bd_sf"/>
</dbReference>
<name>A0A089LYD8_9BACL</name>
<dbReference type="SMART" id="SM00347">
    <property type="entry name" value="HTH_MARR"/>
    <property type="match status" value="1"/>
</dbReference>
<evidence type="ECO:0000259" key="4">
    <source>
        <dbReference type="PROSITE" id="PS50995"/>
    </source>
</evidence>
<dbReference type="InterPro" id="IPR036388">
    <property type="entry name" value="WH-like_DNA-bd_sf"/>
</dbReference>
<dbReference type="PANTHER" id="PTHR42756">
    <property type="entry name" value="TRANSCRIPTIONAL REGULATOR, MARR"/>
    <property type="match status" value="1"/>
</dbReference>
<evidence type="ECO:0000313" key="5">
    <source>
        <dbReference type="EMBL" id="AIQ66541.1"/>
    </source>
</evidence>
<dbReference type="STRING" id="189425.PGRAT_01895"/>
<evidence type="ECO:0000256" key="1">
    <source>
        <dbReference type="ARBA" id="ARBA00023015"/>
    </source>
</evidence>
<evidence type="ECO:0000256" key="2">
    <source>
        <dbReference type="ARBA" id="ARBA00023125"/>
    </source>
</evidence>
<dbReference type="PROSITE" id="PS01117">
    <property type="entry name" value="HTH_MARR_1"/>
    <property type="match status" value="1"/>
</dbReference>
<dbReference type="AlphaFoldDB" id="A0A089LYD8"/>
<dbReference type="PROSITE" id="PS50995">
    <property type="entry name" value="HTH_MARR_2"/>
    <property type="match status" value="1"/>
</dbReference>
<dbReference type="PRINTS" id="PR00598">
    <property type="entry name" value="HTHMARR"/>
</dbReference>
<dbReference type="Pfam" id="PF12802">
    <property type="entry name" value="MarR_2"/>
    <property type="match status" value="1"/>
</dbReference>
<dbReference type="GO" id="GO:0003677">
    <property type="term" value="F:DNA binding"/>
    <property type="evidence" value="ECO:0007669"/>
    <property type="project" value="UniProtKB-KW"/>
</dbReference>
<keyword evidence="2" id="KW-0238">DNA-binding</keyword>
<keyword evidence="3" id="KW-0804">Transcription</keyword>
<dbReference type="InterPro" id="IPR000835">
    <property type="entry name" value="HTH_MarR-typ"/>
</dbReference>
<dbReference type="eggNOG" id="COG1846">
    <property type="taxonomic scope" value="Bacteria"/>
</dbReference>
<dbReference type="KEGG" id="pgm:PGRAT_01895"/>
<dbReference type="Gene3D" id="1.10.10.10">
    <property type="entry name" value="Winged helix-like DNA-binding domain superfamily/Winged helix DNA-binding domain"/>
    <property type="match status" value="1"/>
</dbReference>
<gene>
    <name evidence="5" type="ORF">PGRAT_01895</name>
</gene>
<accession>A0A089LYD8</accession>
<dbReference type="EMBL" id="CP009287">
    <property type="protein sequence ID" value="AIQ66541.1"/>
    <property type="molecule type" value="Genomic_DNA"/>
</dbReference>
<dbReference type="Proteomes" id="UP000029500">
    <property type="component" value="Chromosome"/>
</dbReference>
<protein>
    <submittedName>
        <fullName evidence="5">Transcriptional regulator MarR family protein</fullName>
    </submittedName>
</protein>
<evidence type="ECO:0000256" key="3">
    <source>
        <dbReference type="ARBA" id="ARBA00023163"/>
    </source>
</evidence>
<dbReference type="OrthoDB" id="5327581at2"/>
<keyword evidence="1" id="KW-0805">Transcription regulation</keyword>
<sequence>MPDGFDYTELIGFRIIKGEVLIKRRMLAIFMEQGYDLTFEQWMVLNVLYAEPGIIQSEIAARTFKDKTNVTRILDVLAKKGYVAREAHGRDRRSFQIYLTAAGQEIFADLIPHVQQLNEQFKQDIPDEELAQFIHTLEKICRNVQ</sequence>
<proteinExistence type="predicted"/>
<organism evidence="5 6">
    <name type="scientific">Paenibacillus graminis</name>
    <dbReference type="NCBI Taxonomy" id="189425"/>
    <lineage>
        <taxon>Bacteria</taxon>
        <taxon>Bacillati</taxon>
        <taxon>Bacillota</taxon>
        <taxon>Bacilli</taxon>
        <taxon>Bacillales</taxon>
        <taxon>Paenibacillaceae</taxon>
        <taxon>Paenibacillus</taxon>
    </lineage>
</organism>
<dbReference type="PANTHER" id="PTHR42756:SF1">
    <property type="entry name" value="TRANSCRIPTIONAL REPRESSOR OF EMRAB OPERON"/>
    <property type="match status" value="1"/>
</dbReference>
<feature type="domain" description="HTH marR-type" evidence="4">
    <location>
        <begin position="1"/>
        <end position="142"/>
    </location>
</feature>
<dbReference type="RefSeq" id="WP_025708429.1">
    <property type="nucleotide sequence ID" value="NZ_CP009287.1"/>
</dbReference>
<dbReference type="SUPFAM" id="SSF46785">
    <property type="entry name" value="Winged helix' DNA-binding domain"/>
    <property type="match status" value="1"/>
</dbReference>
<dbReference type="GO" id="GO:0003700">
    <property type="term" value="F:DNA-binding transcription factor activity"/>
    <property type="evidence" value="ECO:0007669"/>
    <property type="project" value="InterPro"/>
</dbReference>
<reference evidence="5 6" key="1">
    <citation type="submission" date="2014-08" db="EMBL/GenBank/DDBJ databases">
        <title>Comparative genomics of the Paenibacillus odorifer group.</title>
        <authorList>
            <person name="den Bakker H.C."/>
            <person name="Tsai Y.-C."/>
            <person name="Martin N."/>
            <person name="Korlach J."/>
            <person name="Wiedmann M."/>
        </authorList>
    </citation>
    <scope>NUCLEOTIDE SEQUENCE [LARGE SCALE GENOMIC DNA]</scope>
    <source>
        <strain evidence="5 6">DSM 15220</strain>
    </source>
</reference>
<evidence type="ECO:0000313" key="6">
    <source>
        <dbReference type="Proteomes" id="UP000029500"/>
    </source>
</evidence>
<dbReference type="InterPro" id="IPR023187">
    <property type="entry name" value="Tscrpt_reg_MarR-type_CS"/>
</dbReference>